<name>E8LKL6_SUCHY</name>
<dbReference type="STRING" id="762983.HMPREF9444_01257"/>
<dbReference type="HOGENOM" id="CLU_3240533_0_0_6"/>
<protein>
    <submittedName>
        <fullName evidence="1">Uncharacterized protein</fullName>
    </submittedName>
</protein>
<gene>
    <name evidence="1" type="ORF">HMPREF9444_01257</name>
</gene>
<dbReference type="AlphaFoldDB" id="E8LKL6"/>
<reference evidence="1 2" key="1">
    <citation type="submission" date="2011-01" db="EMBL/GenBank/DDBJ databases">
        <authorList>
            <person name="Weinstock G."/>
            <person name="Sodergren E."/>
            <person name="Clifton S."/>
            <person name="Fulton L."/>
            <person name="Fulton B."/>
            <person name="Courtney L."/>
            <person name="Fronick C."/>
            <person name="Harrison M."/>
            <person name="Strong C."/>
            <person name="Farmer C."/>
            <person name="Delahaunty K."/>
            <person name="Markovic C."/>
            <person name="Hall O."/>
            <person name="Minx P."/>
            <person name="Tomlinson C."/>
            <person name="Mitreva M."/>
            <person name="Hou S."/>
            <person name="Chen J."/>
            <person name="Wollam A."/>
            <person name="Pepin K.H."/>
            <person name="Johnson M."/>
            <person name="Bhonagiri V."/>
            <person name="Zhang X."/>
            <person name="Suruliraj S."/>
            <person name="Warren W."/>
            <person name="Chinwalla A."/>
            <person name="Mardis E.R."/>
            <person name="Wilson R.K."/>
        </authorList>
    </citation>
    <scope>NUCLEOTIDE SEQUENCE [LARGE SCALE GENOMIC DNA]</scope>
    <source>
        <strain evidence="2">DSM 22608 / JCM 16073 / KCTC 15190 / YIT 12066</strain>
    </source>
</reference>
<dbReference type="Proteomes" id="UP000018458">
    <property type="component" value="Unassembled WGS sequence"/>
</dbReference>
<organism evidence="1 2">
    <name type="scientific">Succinatimonas hippei (strain DSM 22608 / JCM 16073 / KCTC 15190 / YIT 12066)</name>
    <dbReference type="NCBI Taxonomy" id="762983"/>
    <lineage>
        <taxon>Bacteria</taxon>
        <taxon>Pseudomonadati</taxon>
        <taxon>Pseudomonadota</taxon>
        <taxon>Gammaproteobacteria</taxon>
        <taxon>Aeromonadales</taxon>
        <taxon>Succinivibrionaceae</taxon>
        <taxon>Succinatimonas</taxon>
    </lineage>
</organism>
<keyword evidence="2" id="KW-1185">Reference proteome</keyword>
<dbReference type="EMBL" id="AEVO01000063">
    <property type="protein sequence ID" value="EFY06944.1"/>
    <property type="molecule type" value="Genomic_DNA"/>
</dbReference>
<accession>E8LKL6</accession>
<evidence type="ECO:0000313" key="2">
    <source>
        <dbReference type="Proteomes" id="UP000018458"/>
    </source>
</evidence>
<sequence length="43" mass="5145">MFGCRLPQCNLQLFYIRNGKIVKNVYLPFNDCFFTLEFPGCFF</sequence>
<proteinExistence type="predicted"/>
<comment type="caution">
    <text evidence="1">The sequence shown here is derived from an EMBL/GenBank/DDBJ whole genome shotgun (WGS) entry which is preliminary data.</text>
</comment>
<evidence type="ECO:0000313" key="1">
    <source>
        <dbReference type="EMBL" id="EFY06944.1"/>
    </source>
</evidence>